<dbReference type="InterPro" id="IPR003593">
    <property type="entry name" value="AAA+_ATPase"/>
</dbReference>
<dbReference type="Proteomes" id="UP000248044">
    <property type="component" value="Chromosome"/>
</dbReference>
<dbReference type="Pfam" id="PF00005">
    <property type="entry name" value="ABC_tran"/>
    <property type="match status" value="1"/>
</dbReference>
<comment type="similarity">
    <text evidence="1">Belongs to the ABC transporter superfamily.</text>
</comment>
<gene>
    <name evidence="6" type="ORF">DFR85_03895</name>
</gene>
<dbReference type="InterPro" id="IPR017871">
    <property type="entry name" value="ABC_transporter-like_CS"/>
</dbReference>
<dbReference type="GO" id="GO:0005524">
    <property type="term" value="F:ATP binding"/>
    <property type="evidence" value="ECO:0007669"/>
    <property type="project" value="UniProtKB-KW"/>
</dbReference>
<dbReference type="SUPFAM" id="SSF52540">
    <property type="entry name" value="P-loop containing nucleoside triphosphate hydrolases"/>
    <property type="match status" value="1"/>
</dbReference>
<evidence type="ECO:0000313" key="7">
    <source>
        <dbReference type="Proteomes" id="UP000248044"/>
    </source>
</evidence>
<dbReference type="InterPro" id="IPR050763">
    <property type="entry name" value="ABC_transporter_ATP-binding"/>
</dbReference>
<protein>
    <submittedName>
        <fullName evidence="6">ABC transporter ATP-binding protein</fullName>
    </submittedName>
</protein>
<dbReference type="PROSITE" id="PS50893">
    <property type="entry name" value="ABC_TRANSPORTER_2"/>
    <property type="match status" value="1"/>
</dbReference>
<evidence type="ECO:0000256" key="3">
    <source>
        <dbReference type="ARBA" id="ARBA00022741"/>
    </source>
</evidence>
<sequence length="246" mass="28541">MNFRFNRGILVILGPNGAGKTTLLRQIYDDLKPDRGEILIDGFKPSDKRAKRLLGIMPQNAEPIFNLTVYDHIKFFAKIRGIKDVDRTTKEIVKLFDLDPRKRVNGLSGGQKRRVMLASVLALNPKYLILDEPTVGLDLESRHITHDIFRELASEGKGIIFTTHYLEEAEKLAERVILFSRKVLFDGSKEELMRKVFSEDIYVVKVGDKELFIKKEEISKYICFNDIEIRRPTLEELYHEFLRKSN</sequence>
<dbReference type="InterPro" id="IPR003439">
    <property type="entry name" value="ABC_transporter-like_ATP-bd"/>
</dbReference>
<keyword evidence="3" id="KW-0547">Nucleotide-binding</keyword>
<dbReference type="SMART" id="SM00382">
    <property type="entry name" value="AAA"/>
    <property type="match status" value="1"/>
</dbReference>
<dbReference type="PANTHER" id="PTHR42711:SF5">
    <property type="entry name" value="ABC TRANSPORTER ATP-BINDING PROTEIN NATA"/>
    <property type="match status" value="1"/>
</dbReference>
<dbReference type="PANTHER" id="PTHR42711">
    <property type="entry name" value="ABC TRANSPORTER ATP-BINDING PROTEIN"/>
    <property type="match status" value="1"/>
</dbReference>
<evidence type="ECO:0000256" key="2">
    <source>
        <dbReference type="ARBA" id="ARBA00022448"/>
    </source>
</evidence>
<keyword evidence="2" id="KW-0813">Transport</keyword>
<reference evidence="6 7" key="1">
    <citation type="submission" date="2018-05" db="EMBL/GenBank/DDBJ databases">
        <title>Complete Genome Sequences of Extremely Thermoacidophilic, Metal-Mobilizing Type-Strain Members of the Archaeal Family Sulfolobaceae: Acidianus brierleyi DSM-1651T, Acidianus sulfidivorans DSM-18786T, Metallosphaera hakonensis DSM-7519T, and Metallosphaera prunae DSM-10039T.</title>
        <authorList>
            <person name="Counts J.A."/>
            <person name="Kelly R.M."/>
        </authorList>
    </citation>
    <scope>NUCLEOTIDE SEQUENCE [LARGE SCALE GENOMIC DNA]</scope>
    <source>
        <strain evidence="6 7">DSM 1651</strain>
    </source>
</reference>
<dbReference type="KEGG" id="abri:DFR85_03895"/>
<evidence type="ECO:0000256" key="4">
    <source>
        <dbReference type="ARBA" id="ARBA00022840"/>
    </source>
</evidence>
<dbReference type="EMBL" id="CP029289">
    <property type="protein sequence ID" value="AWR93887.1"/>
    <property type="molecule type" value="Genomic_DNA"/>
</dbReference>
<dbReference type="GO" id="GO:0016887">
    <property type="term" value="F:ATP hydrolysis activity"/>
    <property type="evidence" value="ECO:0007669"/>
    <property type="project" value="InterPro"/>
</dbReference>
<dbReference type="Gene3D" id="3.40.50.300">
    <property type="entry name" value="P-loop containing nucleotide triphosphate hydrolases"/>
    <property type="match status" value="1"/>
</dbReference>
<dbReference type="OrthoDB" id="87732at2157"/>
<evidence type="ECO:0000259" key="5">
    <source>
        <dbReference type="PROSITE" id="PS50893"/>
    </source>
</evidence>
<keyword evidence="7" id="KW-1185">Reference proteome</keyword>
<keyword evidence="4 6" id="KW-0067">ATP-binding</keyword>
<dbReference type="AlphaFoldDB" id="A0A2U9ICZ3"/>
<proteinExistence type="inferred from homology"/>
<organism evidence="6 7">
    <name type="scientific">Acidianus brierleyi</name>
    <dbReference type="NCBI Taxonomy" id="41673"/>
    <lineage>
        <taxon>Archaea</taxon>
        <taxon>Thermoproteota</taxon>
        <taxon>Thermoprotei</taxon>
        <taxon>Sulfolobales</taxon>
        <taxon>Sulfolobaceae</taxon>
        <taxon>Acidianus</taxon>
    </lineage>
</organism>
<evidence type="ECO:0000256" key="1">
    <source>
        <dbReference type="ARBA" id="ARBA00005417"/>
    </source>
</evidence>
<dbReference type="CDD" id="cd03230">
    <property type="entry name" value="ABC_DR_subfamily_A"/>
    <property type="match status" value="1"/>
</dbReference>
<dbReference type="PROSITE" id="PS00211">
    <property type="entry name" value="ABC_TRANSPORTER_1"/>
    <property type="match status" value="1"/>
</dbReference>
<evidence type="ECO:0000313" key="6">
    <source>
        <dbReference type="EMBL" id="AWR93887.1"/>
    </source>
</evidence>
<feature type="domain" description="ABC transporter" evidence="5">
    <location>
        <begin position="1"/>
        <end position="206"/>
    </location>
</feature>
<dbReference type="InterPro" id="IPR027417">
    <property type="entry name" value="P-loop_NTPase"/>
</dbReference>
<name>A0A2U9ICZ3_9CREN</name>
<accession>A0A2U9ICZ3</accession>